<proteinExistence type="predicted"/>
<dbReference type="Proteomes" id="UP001500620">
    <property type="component" value="Unassembled WGS sequence"/>
</dbReference>
<name>A0ABP8DN67_9ACTN</name>
<reference evidence="2" key="1">
    <citation type="journal article" date="2019" name="Int. J. Syst. Evol. Microbiol.">
        <title>The Global Catalogue of Microorganisms (GCM) 10K type strain sequencing project: providing services to taxonomists for standard genome sequencing and annotation.</title>
        <authorList>
            <consortium name="The Broad Institute Genomics Platform"/>
            <consortium name="The Broad Institute Genome Sequencing Center for Infectious Disease"/>
            <person name="Wu L."/>
            <person name="Ma J."/>
        </authorList>
    </citation>
    <scope>NUCLEOTIDE SEQUENCE [LARGE SCALE GENOMIC DNA]</scope>
    <source>
        <strain evidence="2">JCM 17441</strain>
    </source>
</reference>
<comment type="caution">
    <text evidence="1">The sequence shown here is derived from an EMBL/GenBank/DDBJ whole genome shotgun (WGS) entry which is preliminary data.</text>
</comment>
<sequence>MFPRSTEAAAEGAEGHDLLFGEGIPYALLGMGMCRVTPVSDEGR</sequence>
<keyword evidence="2" id="KW-1185">Reference proteome</keyword>
<protein>
    <submittedName>
        <fullName evidence="1">Uncharacterized protein</fullName>
    </submittedName>
</protein>
<dbReference type="EMBL" id="BAABAT010000039">
    <property type="protein sequence ID" value="GAA4260163.1"/>
    <property type="molecule type" value="Genomic_DNA"/>
</dbReference>
<evidence type="ECO:0000313" key="2">
    <source>
        <dbReference type="Proteomes" id="UP001500620"/>
    </source>
</evidence>
<gene>
    <name evidence="1" type="ORF">GCM10022255_087730</name>
</gene>
<evidence type="ECO:0000313" key="1">
    <source>
        <dbReference type="EMBL" id="GAA4260163.1"/>
    </source>
</evidence>
<accession>A0ABP8DN67</accession>
<organism evidence="1 2">
    <name type="scientific">Dactylosporangium darangshiense</name>
    <dbReference type="NCBI Taxonomy" id="579108"/>
    <lineage>
        <taxon>Bacteria</taxon>
        <taxon>Bacillati</taxon>
        <taxon>Actinomycetota</taxon>
        <taxon>Actinomycetes</taxon>
        <taxon>Micromonosporales</taxon>
        <taxon>Micromonosporaceae</taxon>
        <taxon>Dactylosporangium</taxon>
    </lineage>
</organism>